<evidence type="ECO:0000313" key="2">
    <source>
        <dbReference type="EMBL" id="CAD7004237.1"/>
    </source>
</evidence>
<reference evidence="2" key="1">
    <citation type="submission" date="2020-11" db="EMBL/GenBank/DDBJ databases">
        <authorList>
            <person name="Whitehead M."/>
        </authorList>
    </citation>
    <scope>NUCLEOTIDE SEQUENCE</scope>
    <source>
        <strain evidence="2">EGII</strain>
    </source>
</reference>
<dbReference type="Proteomes" id="UP000606786">
    <property type="component" value="Unassembled WGS sequence"/>
</dbReference>
<comment type="caution">
    <text evidence="2">The sequence shown here is derived from an EMBL/GenBank/DDBJ whole genome shotgun (WGS) entry which is preliminary data.</text>
</comment>
<evidence type="ECO:0000313" key="3">
    <source>
        <dbReference type="Proteomes" id="UP000606786"/>
    </source>
</evidence>
<evidence type="ECO:0000256" key="1">
    <source>
        <dbReference type="SAM" id="MobiDB-lite"/>
    </source>
</evidence>
<name>A0A811V2Z9_CERCA</name>
<protein>
    <submittedName>
        <fullName evidence="2">(Mediterranean fruit fly) hypothetical protein</fullName>
    </submittedName>
</protein>
<dbReference type="AlphaFoldDB" id="A0A811V2Z9"/>
<feature type="region of interest" description="Disordered" evidence="1">
    <location>
        <begin position="125"/>
        <end position="145"/>
    </location>
</feature>
<organism evidence="2 3">
    <name type="scientific">Ceratitis capitata</name>
    <name type="common">Mediterranean fruit fly</name>
    <name type="synonym">Tephritis capitata</name>
    <dbReference type="NCBI Taxonomy" id="7213"/>
    <lineage>
        <taxon>Eukaryota</taxon>
        <taxon>Metazoa</taxon>
        <taxon>Ecdysozoa</taxon>
        <taxon>Arthropoda</taxon>
        <taxon>Hexapoda</taxon>
        <taxon>Insecta</taxon>
        <taxon>Pterygota</taxon>
        <taxon>Neoptera</taxon>
        <taxon>Endopterygota</taxon>
        <taxon>Diptera</taxon>
        <taxon>Brachycera</taxon>
        <taxon>Muscomorpha</taxon>
        <taxon>Tephritoidea</taxon>
        <taxon>Tephritidae</taxon>
        <taxon>Ceratitis</taxon>
        <taxon>Ceratitis</taxon>
    </lineage>
</organism>
<accession>A0A811V2Z9</accession>
<gene>
    <name evidence="2" type="ORF">CCAP1982_LOCUS12656</name>
</gene>
<proteinExistence type="predicted"/>
<sequence>MQSKLSLIVTLRQLPSRRLRLLAGYQHCGMVRYCATTQHHTAQHNRSQNLKEHVIWLSRHSDCIVHFTCHIKWQKLKSNSFNKWCATVNKCLRMLSVRGCATLRSTTAALRCFKWFHLPVGKVSGHNKGAKRKERRRGPPAVVKN</sequence>
<feature type="compositionally biased region" description="Basic residues" evidence="1">
    <location>
        <begin position="128"/>
        <end position="138"/>
    </location>
</feature>
<keyword evidence="3" id="KW-1185">Reference proteome</keyword>
<dbReference type="EMBL" id="CAJHJT010000034">
    <property type="protein sequence ID" value="CAD7004237.1"/>
    <property type="molecule type" value="Genomic_DNA"/>
</dbReference>